<dbReference type="Proteomes" id="UP000694844">
    <property type="component" value="Chromosome 9"/>
</dbReference>
<dbReference type="AlphaFoldDB" id="A0A8B8C0Q5"/>
<evidence type="ECO:0000313" key="5">
    <source>
        <dbReference type="RefSeq" id="XP_022329741.1"/>
    </source>
</evidence>
<feature type="region of interest" description="Disordered" evidence="2">
    <location>
        <begin position="255"/>
        <end position="275"/>
    </location>
</feature>
<dbReference type="GO" id="GO:0036064">
    <property type="term" value="C:ciliary basal body"/>
    <property type="evidence" value="ECO:0007669"/>
    <property type="project" value="TreeGrafter"/>
</dbReference>
<dbReference type="PANTHER" id="PTHR31516:SF17">
    <property type="entry name" value="STABILIZER OF AXONEMAL MICROTUBULES 2"/>
    <property type="match status" value="1"/>
</dbReference>
<gene>
    <name evidence="4" type="primary">LOC111114979</name>
    <name evidence="5" type="synonym">LOC111128432</name>
</gene>
<dbReference type="RefSeq" id="XP_022329741.1">
    <property type="nucleotide sequence ID" value="XM_022474033.1"/>
</dbReference>
<dbReference type="Proteomes" id="UP000694844">
    <property type="component" value="Chromosome 4"/>
</dbReference>
<dbReference type="PANTHER" id="PTHR31516">
    <property type="entry name" value="STABILIZER OF AXONEMAL MICROTUBULES 2"/>
    <property type="match status" value="1"/>
</dbReference>
<dbReference type="InterPro" id="IPR033336">
    <property type="entry name" value="SAXO1/2"/>
</dbReference>
<proteinExistence type="inferred from homology"/>
<dbReference type="GO" id="GO:0036126">
    <property type="term" value="C:sperm flagellum"/>
    <property type="evidence" value="ECO:0007669"/>
    <property type="project" value="TreeGrafter"/>
</dbReference>
<accession>A0A8B8C0Q5</accession>
<protein>
    <submittedName>
        <fullName evidence="4 5">Stabilizer of axonemal microtubules 2-like isoform X1</fullName>
    </submittedName>
</protein>
<organism evidence="3 4">
    <name type="scientific">Crassostrea virginica</name>
    <name type="common">Eastern oyster</name>
    <dbReference type="NCBI Taxonomy" id="6565"/>
    <lineage>
        <taxon>Eukaryota</taxon>
        <taxon>Metazoa</taxon>
        <taxon>Spiralia</taxon>
        <taxon>Lophotrochozoa</taxon>
        <taxon>Mollusca</taxon>
        <taxon>Bivalvia</taxon>
        <taxon>Autobranchia</taxon>
        <taxon>Pteriomorphia</taxon>
        <taxon>Ostreida</taxon>
        <taxon>Ostreoidea</taxon>
        <taxon>Ostreidae</taxon>
        <taxon>Crassostrea</taxon>
    </lineage>
</organism>
<dbReference type="GeneID" id="111114979"/>
<sequence length="471" mass="54850">MKKCICEICTCGPTNPKRHRCPHRPTNVINKGDQPCTLTEYNNVYKQHPLQMRESFKPSAEALRGGQFEDKTTQRQDYIKHPLEKPFVRVPDQYKRPQGEMEGMTSYKKEYTEKYQEPARAIRHDGQRQAQGKFEGEPTYKTDYRKWDMSGRVGPYVSQDAWQPPTNRFEGESTMHHDFIKHDARRRAMIKPPQAAQMSDSPFNDKTGYRDAFIKHPLEPKYVHPKEQYKGPAAPFEAMTTFKRDYKGNPGEITRSFKPDNQAFSSGKPLEDVTTNRNDYRKWPMERPYVHAHEQYKRPDGNMEMTTTHNATYRELPIERTLAHRPSSANKARNAPFDGSTSYANDFKKWEMSKNKPMMRDEYHPNNAPFEGLSTQKAHYIPHELQPNRSFKPDNTAFQSGTKFEDGTMYRTDFTPKHVDICPVLGIEKGQSQFQFVQTDQRGHKLYQPVFESVEPLNGFQSPNRMQMTAA</sequence>
<evidence type="ECO:0000313" key="3">
    <source>
        <dbReference type="Proteomes" id="UP000694844"/>
    </source>
</evidence>
<dbReference type="Pfam" id="PF05217">
    <property type="entry name" value="SAXO1-2"/>
    <property type="match status" value="1"/>
</dbReference>
<name>A0A8B8C0Q5_CRAVI</name>
<dbReference type="KEGG" id="cvn:111114979"/>
<dbReference type="KEGG" id="cvn:111128432"/>
<dbReference type="GO" id="GO:0005814">
    <property type="term" value="C:centriole"/>
    <property type="evidence" value="ECO:0007669"/>
    <property type="project" value="TreeGrafter"/>
</dbReference>
<comment type="similarity">
    <text evidence="1">Belongs to the FAM154 family.</text>
</comment>
<evidence type="ECO:0000256" key="1">
    <source>
        <dbReference type="ARBA" id="ARBA00008738"/>
    </source>
</evidence>
<dbReference type="GO" id="GO:0008017">
    <property type="term" value="F:microtubule binding"/>
    <property type="evidence" value="ECO:0007669"/>
    <property type="project" value="InterPro"/>
</dbReference>
<reference evidence="4 5" key="1">
    <citation type="submission" date="2025-04" db="UniProtKB">
        <authorList>
            <consortium name="RefSeq"/>
        </authorList>
    </citation>
    <scope>IDENTIFICATION</scope>
    <source>
        <tissue evidence="4 5">Whole sample</tissue>
    </source>
</reference>
<evidence type="ECO:0000256" key="2">
    <source>
        <dbReference type="SAM" id="MobiDB-lite"/>
    </source>
</evidence>
<dbReference type="RefSeq" id="XP_022309227.1">
    <property type="nucleotide sequence ID" value="XM_022453519.1"/>
</dbReference>
<dbReference type="GO" id="GO:0005879">
    <property type="term" value="C:axonemal microtubule"/>
    <property type="evidence" value="ECO:0007669"/>
    <property type="project" value="TreeGrafter"/>
</dbReference>
<dbReference type="OrthoDB" id="365640at2759"/>
<evidence type="ECO:0000313" key="4">
    <source>
        <dbReference type="RefSeq" id="XP_022309227.1"/>
    </source>
</evidence>
<keyword evidence="3" id="KW-1185">Reference proteome</keyword>